<dbReference type="Gene3D" id="2.60.40.1180">
    <property type="entry name" value="Golgi alpha-mannosidase II"/>
    <property type="match status" value="1"/>
</dbReference>
<organism evidence="10 11">
    <name type="scientific">Blautia luti DSM 14534 = JCM 17040</name>
    <dbReference type="NCBI Taxonomy" id="649762"/>
    <lineage>
        <taxon>Bacteria</taxon>
        <taxon>Bacillati</taxon>
        <taxon>Bacillota</taxon>
        <taxon>Clostridia</taxon>
        <taxon>Lachnospirales</taxon>
        <taxon>Lachnospiraceae</taxon>
        <taxon>Blautia</taxon>
    </lineage>
</organism>
<evidence type="ECO:0000313" key="11">
    <source>
        <dbReference type="Proteomes" id="UP000437824"/>
    </source>
</evidence>
<evidence type="ECO:0000256" key="4">
    <source>
        <dbReference type="ARBA" id="ARBA00011165"/>
    </source>
</evidence>
<comment type="pathway">
    <text evidence="2">Glycan metabolism.</text>
</comment>
<comment type="subunit">
    <text evidence="4">Homohexamer; trimer of dimers.</text>
</comment>
<dbReference type="SUPFAM" id="SSF51011">
    <property type="entry name" value="Glycosyl hydrolase domain"/>
    <property type="match status" value="1"/>
</dbReference>
<accession>A0A844GHE6</accession>
<evidence type="ECO:0000313" key="10">
    <source>
        <dbReference type="EMBL" id="MTD60150.1"/>
    </source>
</evidence>
<dbReference type="EC" id="3.2.1.55" evidence="5"/>
<dbReference type="GO" id="GO:0000272">
    <property type="term" value="P:polysaccharide catabolic process"/>
    <property type="evidence" value="ECO:0007669"/>
    <property type="project" value="TreeGrafter"/>
</dbReference>
<dbReference type="RefSeq" id="WP_154779668.1">
    <property type="nucleotide sequence ID" value="NZ_WMBC01000001.1"/>
</dbReference>
<evidence type="ECO:0000256" key="3">
    <source>
        <dbReference type="ARBA" id="ARBA00007186"/>
    </source>
</evidence>
<protein>
    <recommendedName>
        <fullName evidence="5">non-reducing end alpha-L-arabinofuranosidase</fullName>
        <ecNumber evidence="5">3.2.1.55</ecNumber>
    </recommendedName>
</protein>
<dbReference type="GO" id="GO:0046556">
    <property type="term" value="F:alpha-L-arabinofuranosidase activity"/>
    <property type="evidence" value="ECO:0007669"/>
    <property type="project" value="UniProtKB-EC"/>
</dbReference>
<proteinExistence type="inferred from homology"/>
<dbReference type="Gene3D" id="3.20.20.80">
    <property type="entry name" value="Glycosidases"/>
    <property type="match status" value="1"/>
</dbReference>
<dbReference type="Proteomes" id="UP000437824">
    <property type="component" value="Unassembled WGS sequence"/>
</dbReference>
<keyword evidence="8" id="KW-0326">Glycosidase</keyword>
<dbReference type="Pfam" id="PF22848">
    <property type="entry name" value="ASD1_dom"/>
    <property type="match status" value="1"/>
</dbReference>
<dbReference type="GO" id="GO:0046373">
    <property type="term" value="P:L-arabinose metabolic process"/>
    <property type="evidence" value="ECO:0007669"/>
    <property type="project" value="InterPro"/>
</dbReference>
<feature type="domain" description="Alpha-L-arabinofuranosidase C-terminal" evidence="9">
    <location>
        <begin position="291"/>
        <end position="494"/>
    </location>
</feature>
<dbReference type="PANTHER" id="PTHR43576">
    <property type="entry name" value="ALPHA-L-ARABINOFURANOSIDASE C-RELATED"/>
    <property type="match status" value="1"/>
</dbReference>
<dbReference type="SMART" id="SM00813">
    <property type="entry name" value="Alpha-L-AF_C"/>
    <property type="match status" value="1"/>
</dbReference>
<dbReference type="PANTHER" id="PTHR43576:SF3">
    <property type="entry name" value="ALPHA-L-ARABINOFURANOSIDASE C"/>
    <property type="match status" value="1"/>
</dbReference>
<dbReference type="InterPro" id="IPR017853">
    <property type="entry name" value="GH"/>
</dbReference>
<evidence type="ECO:0000256" key="5">
    <source>
        <dbReference type="ARBA" id="ARBA00012670"/>
    </source>
</evidence>
<dbReference type="InterPro" id="IPR055235">
    <property type="entry name" value="ASD1_cat"/>
</dbReference>
<dbReference type="SUPFAM" id="SSF51445">
    <property type="entry name" value="(Trans)glycosidases"/>
    <property type="match status" value="1"/>
</dbReference>
<comment type="similarity">
    <text evidence="3">Belongs to the glycosyl hydrolase 51 family.</text>
</comment>
<evidence type="ECO:0000256" key="8">
    <source>
        <dbReference type="ARBA" id="ARBA00023295"/>
    </source>
</evidence>
<dbReference type="AlphaFoldDB" id="A0A844GHE6"/>
<dbReference type="InterPro" id="IPR010720">
    <property type="entry name" value="Alpha-L-AF_C"/>
</dbReference>
<sequence length="504" mass="57230">MKNAKMIVDKAFRISEVDKRIYGSFIEHLGRAVYGGIYQPDHATADENGFRKDVLELVKDLNVPVIRYPGGNFVSNFFWEDSVGPLSERKPRLDLAWRSLEPNTFGLGEFARWTEKAGADIMMAVNLGTRGTADACNLLEYCNHPSGTKYSDLRIKHGIKDPYNIKLWCLGNEMDGEWQLGKKTMHEYGRVAQETAKAMKLIDPSIELVSCGSSFMDMPTFPQWEATTLEYDYDYVDYVSLHQYYGNLNNDSTDYLAKCDEMDAFIRTVISTCDFVKAKKRSKKTINLSFDEWNVWFHSKSEEEDITTNHPWQIAPPLLEDHYNFEDALLVGLMLITLLKHADRVKIACLAQLVNVIAPVMTEKDGTAWRQTIYYPFLHASRYGRGTVLQPLVDGPSHPTLEHGEISDIVSVAVYNEEAEEVTIFAVNRNLEEDILLTADVRCFQGYQVKEHIVLENDDLKAENGPDGEKVMPKQVAAGKVEAGELQTMLKKATWNVIRLGKIK</sequence>
<evidence type="ECO:0000256" key="7">
    <source>
        <dbReference type="ARBA" id="ARBA00023277"/>
    </source>
</evidence>
<comment type="catalytic activity">
    <reaction evidence="1">
        <text>Hydrolysis of terminal non-reducing alpha-L-arabinofuranoside residues in alpha-L-arabinosides.</text>
        <dbReference type="EC" id="3.2.1.55"/>
    </reaction>
</comment>
<evidence type="ECO:0000256" key="1">
    <source>
        <dbReference type="ARBA" id="ARBA00001462"/>
    </source>
</evidence>
<keyword evidence="6" id="KW-0378">Hydrolase</keyword>
<evidence type="ECO:0000256" key="6">
    <source>
        <dbReference type="ARBA" id="ARBA00022801"/>
    </source>
</evidence>
<reference evidence="10 11" key="1">
    <citation type="submission" date="2019-11" db="EMBL/GenBank/DDBJ databases">
        <title>Draft genome sequence of Blautia luti DSM 14534T, isolated from human stool.</title>
        <authorList>
            <person name="Ortiz R."/>
            <person name="Melis-Arcos F."/>
            <person name="Covarrubias P."/>
            <person name="Cardenas J.P."/>
            <person name="Perez-Donoso J."/>
            <person name="Almonacid D."/>
        </authorList>
    </citation>
    <scope>NUCLEOTIDE SEQUENCE [LARGE SCALE GENOMIC DNA]</scope>
    <source>
        <strain evidence="10 11">DSM 14534</strain>
    </source>
</reference>
<dbReference type="Pfam" id="PF06964">
    <property type="entry name" value="Alpha-L-AF_C"/>
    <property type="match status" value="1"/>
</dbReference>
<keyword evidence="7" id="KW-0119">Carbohydrate metabolism</keyword>
<gene>
    <name evidence="10" type="ORF">GKZ57_02435</name>
</gene>
<comment type="caution">
    <text evidence="10">The sequence shown here is derived from an EMBL/GenBank/DDBJ whole genome shotgun (WGS) entry which is preliminary data.</text>
</comment>
<dbReference type="InterPro" id="IPR013780">
    <property type="entry name" value="Glyco_hydro_b"/>
</dbReference>
<evidence type="ECO:0000256" key="2">
    <source>
        <dbReference type="ARBA" id="ARBA00004881"/>
    </source>
</evidence>
<dbReference type="EMBL" id="WMBC01000001">
    <property type="protein sequence ID" value="MTD60150.1"/>
    <property type="molecule type" value="Genomic_DNA"/>
</dbReference>
<name>A0A844GHE6_9FIRM</name>
<evidence type="ECO:0000259" key="9">
    <source>
        <dbReference type="SMART" id="SM00813"/>
    </source>
</evidence>